<organism evidence="5 6">
    <name type="scientific">Quercus suber</name>
    <name type="common">Cork oak</name>
    <dbReference type="NCBI Taxonomy" id="58331"/>
    <lineage>
        <taxon>Eukaryota</taxon>
        <taxon>Viridiplantae</taxon>
        <taxon>Streptophyta</taxon>
        <taxon>Embryophyta</taxon>
        <taxon>Tracheophyta</taxon>
        <taxon>Spermatophyta</taxon>
        <taxon>Magnoliopsida</taxon>
        <taxon>eudicotyledons</taxon>
        <taxon>Gunneridae</taxon>
        <taxon>Pentapetalae</taxon>
        <taxon>rosids</taxon>
        <taxon>fabids</taxon>
        <taxon>Fagales</taxon>
        <taxon>Fagaceae</taxon>
        <taxon>Quercus</taxon>
    </lineage>
</organism>
<protein>
    <submittedName>
        <fullName evidence="5">S-adenosylmethionine-dependent methyltransferase</fullName>
    </submittedName>
</protein>
<evidence type="ECO:0000256" key="1">
    <source>
        <dbReference type="ARBA" id="ARBA00022603"/>
    </source>
</evidence>
<dbReference type="Pfam" id="PF03492">
    <property type="entry name" value="Methyltransf_7"/>
    <property type="match status" value="2"/>
</dbReference>
<dbReference type="GO" id="GO:0046872">
    <property type="term" value="F:metal ion binding"/>
    <property type="evidence" value="ECO:0007669"/>
    <property type="project" value="UniProtKB-KW"/>
</dbReference>
<dbReference type="EMBL" id="PKMF04000434">
    <property type="protein sequence ID" value="KAK7831913.1"/>
    <property type="molecule type" value="Genomic_DNA"/>
</dbReference>
<proteinExistence type="predicted"/>
<keyword evidence="1 5" id="KW-0489">Methyltransferase</keyword>
<gene>
    <name evidence="5" type="ORF">CFP56_026979</name>
</gene>
<keyword evidence="2" id="KW-0808">Transferase</keyword>
<keyword evidence="6" id="KW-1185">Reference proteome</keyword>
<evidence type="ECO:0000256" key="3">
    <source>
        <dbReference type="ARBA" id="ARBA00022723"/>
    </source>
</evidence>
<dbReference type="InterPro" id="IPR029063">
    <property type="entry name" value="SAM-dependent_MTases_sf"/>
</dbReference>
<evidence type="ECO:0000313" key="5">
    <source>
        <dbReference type="EMBL" id="KAK7831913.1"/>
    </source>
</evidence>
<dbReference type="Proteomes" id="UP000237347">
    <property type="component" value="Unassembled WGS sequence"/>
</dbReference>
<dbReference type="GO" id="GO:0032259">
    <property type="term" value="P:methylation"/>
    <property type="evidence" value="ECO:0007669"/>
    <property type="project" value="UniProtKB-KW"/>
</dbReference>
<accession>A0AAW0JYH5</accession>
<dbReference type="InterPro" id="IPR042086">
    <property type="entry name" value="MeTrfase_capping"/>
</dbReference>
<dbReference type="GO" id="GO:0008168">
    <property type="term" value="F:methyltransferase activity"/>
    <property type="evidence" value="ECO:0007669"/>
    <property type="project" value="UniProtKB-KW"/>
</dbReference>
<reference evidence="5 6" key="1">
    <citation type="journal article" date="2018" name="Sci. Data">
        <title>The draft genome sequence of cork oak.</title>
        <authorList>
            <person name="Ramos A.M."/>
            <person name="Usie A."/>
            <person name="Barbosa P."/>
            <person name="Barros P.M."/>
            <person name="Capote T."/>
            <person name="Chaves I."/>
            <person name="Simoes F."/>
            <person name="Abreu I."/>
            <person name="Carrasquinho I."/>
            <person name="Faro C."/>
            <person name="Guimaraes J.B."/>
            <person name="Mendonca D."/>
            <person name="Nobrega F."/>
            <person name="Rodrigues L."/>
            <person name="Saibo N.J.M."/>
            <person name="Varela M.C."/>
            <person name="Egas C."/>
            <person name="Matos J."/>
            <person name="Miguel C.M."/>
            <person name="Oliveira M.M."/>
            <person name="Ricardo C.P."/>
            <person name="Goncalves S."/>
        </authorList>
    </citation>
    <scope>NUCLEOTIDE SEQUENCE [LARGE SCALE GENOMIC DNA]</scope>
    <source>
        <strain evidence="6">cv. HL8</strain>
    </source>
</reference>
<comment type="caution">
    <text evidence="5">The sequence shown here is derived from an EMBL/GenBank/DDBJ whole genome shotgun (WGS) entry which is preliminary data.</text>
</comment>
<dbReference type="InterPro" id="IPR005299">
    <property type="entry name" value="MeTrfase_7"/>
</dbReference>
<sequence length="273" mass="30551">MAMNGGEGPDSYVQNSTYQRGIVEAAIEKINEAIANHFDINALSISPNPICIADLGCSTGPNTFRAMQNIVEAIKLKYISKGGNSKIPDFIVFFNNQDAYATQFAKDMESILFARAQKLLSGGLLALFLSGIPDVMSNSDSHTGIEIDMIGSCLMDMAKVGLVNEAKVDTFNFPLYFPTPKELKALVERSEYFSFERMAILKNQKKHVTLQSPSMRALFLRAPFEGLLEKQFGNEIMDELFDRYTEKVARSSFFLNPEIDKTIELFVLLKRKI</sequence>
<dbReference type="SUPFAM" id="SSF53335">
    <property type="entry name" value="S-adenosyl-L-methionine-dependent methyltransferases"/>
    <property type="match status" value="1"/>
</dbReference>
<evidence type="ECO:0000313" key="6">
    <source>
        <dbReference type="Proteomes" id="UP000237347"/>
    </source>
</evidence>
<keyword evidence="3" id="KW-0479">Metal-binding</keyword>
<dbReference type="AlphaFoldDB" id="A0AAW0JYH5"/>
<evidence type="ECO:0000256" key="2">
    <source>
        <dbReference type="ARBA" id="ARBA00022679"/>
    </source>
</evidence>
<name>A0AAW0JYH5_QUESU</name>
<dbReference type="Gene3D" id="1.10.1200.270">
    <property type="entry name" value="Methyltransferase, alpha-helical capping domain"/>
    <property type="match status" value="2"/>
</dbReference>
<dbReference type="Gene3D" id="3.40.50.150">
    <property type="entry name" value="Vaccinia Virus protein VP39"/>
    <property type="match status" value="2"/>
</dbReference>
<evidence type="ECO:0000256" key="4">
    <source>
        <dbReference type="ARBA" id="ARBA00022842"/>
    </source>
</evidence>
<keyword evidence="4" id="KW-0460">Magnesium</keyword>
<dbReference type="PANTHER" id="PTHR31009">
    <property type="entry name" value="S-ADENOSYL-L-METHIONINE:CARBOXYL METHYLTRANSFERASE FAMILY PROTEIN"/>
    <property type="match status" value="1"/>
</dbReference>